<dbReference type="EMBL" id="AVFL01000001">
    <property type="protein sequence ID" value="EWY42811.1"/>
    <property type="molecule type" value="Genomic_DNA"/>
</dbReference>
<dbReference type="AlphaFoldDB" id="W9HDL2"/>
<accession>W9HDL2</accession>
<organism evidence="1 2">
    <name type="scientific">Skermanella stibiiresistens SB22</name>
    <dbReference type="NCBI Taxonomy" id="1385369"/>
    <lineage>
        <taxon>Bacteria</taxon>
        <taxon>Pseudomonadati</taxon>
        <taxon>Pseudomonadota</taxon>
        <taxon>Alphaproteobacteria</taxon>
        <taxon>Rhodospirillales</taxon>
        <taxon>Azospirillaceae</taxon>
        <taxon>Skermanella</taxon>
    </lineage>
</organism>
<proteinExistence type="predicted"/>
<dbReference type="Proteomes" id="UP000019486">
    <property type="component" value="Unassembled WGS sequence"/>
</dbReference>
<sequence>MTEEICRRILLDPSLIDVARGHLERFMDPDPHQAPYYAMWRDLLDLPPAELVEHLLEDSPRGDLVRETMPSFGGIQAGEAMEIIRKIL</sequence>
<keyword evidence="2" id="KW-1185">Reference proteome</keyword>
<dbReference type="RefSeq" id="WP_037445944.1">
    <property type="nucleotide sequence ID" value="NZ_AVFL01000001.1"/>
</dbReference>
<protein>
    <submittedName>
        <fullName evidence="1">Uncharacterized protein</fullName>
    </submittedName>
</protein>
<reference evidence="1 2" key="1">
    <citation type="submission" date="2013-08" db="EMBL/GenBank/DDBJ databases">
        <title>The genome sequence of Skermanella stibiiresistens.</title>
        <authorList>
            <person name="Zhu W."/>
            <person name="Wang G."/>
        </authorList>
    </citation>
    <scope>NUCLEOTIDE SEQUENCE [LARGE SCALE GENOMIC DNA]</scope>
    <source>
        <strain evidence="1 2">SB22</strain>
    </source>
</reference>
<gene>
    <name evidence="1" type="ORF">N825_00895</name>
</gene>
<evidence type="ECO:0000313" key="1">
    <source>
        <dbReference type="EMBL" id="EWY42811.1"/>
    </source>
</evidence>
<dbReference type="STRING" id="1385369.N825_00895"/>
<evidence type="ECO:0000313" key="2">
    <source>
        <dbReference type="Proteomes" id="UP000019486"/>
    </source>
</evidence>
<dbReference type="OrthoDB" id="8004642at2"/>
<name>W9HDL2_9PROT</name>
<comment type="caution">
    <text evidence="1">The sequence shown here is derived from an EMBL/GenBank/DDBJ whole genome shotgun (WGS) entry which is preliminary data.</text>
</comment>